<protein>
    <submittedName>
        <fullName evidence="1">Uncharacterized protein</fullName>
    </submittedName>
</protein>
<dbReference type="AlphaFoldDB" id="A0A7J7NKU1"/>
<accession>A0A7J7NKU1</accession>
<gene>
    <name evidence="1" type="ORF">GIB67_031213</name>
</gene>
<evidence type="ECO:0000313" key="1">
    <source>
        <dbReference type="EMBL" id="KAF6167630.1"/>
    </source>
</evidence>
<dbReference type="Proteomes" id="UP000541444">
    <property type="component" value="Unassembled WGS sequence"/>
</dbReference>
<name>A0A7J7NKU1_9MAGN</name>
<sequence>MELAAMQGITIRGQSKVWSENCRSLSLFQEDLNQPKVCMHIYVFRLYALTTFSLYHSRNPVPDFSITE</sequence>
<proteinExistence type="predicted"/>
<organism evidence="1 2">
    <name type="scientific">Kingdonia uniflora</name>
    <dbReference type="NCBI Taxonomy" id="39325"/>
    <lineage>
        <taxon>Eukaryota</taxon>
        <taxon>Viridiplantae</taxon>
        <taxon>Streptophyta</taxon>
        <taxon>Embryophyta</taxon>
        <taxon>Tracheophyta</taxon>
        <taxon>Spermatophyta</taxon>
        <taxon>Magnoliopsida</taxon>
        <taxon>Ranunculales</taxon>
        <taxon>Circaeasteraceae</taxon>
        <taxon>Kingdonia</taxon>
    </lineage>
</organism>
<evidence type="ECO:0000313" key="2">
    <source>
        <dbReference type="Proteomes" id="UP000541444"/>
    </source>
</evidence>
<dbReference type="EMBL" id="JACGCM010000723">
    <property type="protein sequence ID" value="KAF6167630.1"/>
    <property type="molecule type" value="Genomic_DNA"/>
</dbReference>
<reference evidence="1 2" key="1">
    <citation type="journal article" date="2020" name="IScience">
        <title>Genome Sequencing of the Endangered Kingdonia uniflora (Circaeasteraceae, Ranunculales) Reveals Potential Mechanisms of Evolutionary Specialization.</title>
        <authorList>
            <person name="Sun Y."/>
            <person name="Deng T."/>
            <person name="Zhang A."/>
            <person name="Moore M.J."/>
            <person name="Landis J.B."/>
            <person name="Lin N."/>
            <person name="Zhang H."/>
            <person name="Zhang X."/>
            <person name="Huang J."/>
            <person name="Zhang X."/>
            <person name="Sun H."/>
            <person name="Wang H."/>
        </authorList>
    </citation>
    <scope>NUCLEOTIDE SEQUENCE [LARGE SCALE GENOMIC DNA]</scope>
    <source>
        <strain evidence="1">TB1705</strain>
        <tissue evidence="1">Leaf</tissue>
    </source>
</reference>
<keyword evidence="2" id="KW-1185">Reference proteome</keyword>
<comment type="caution">
    <text evidence="1">The sequence shown here is derived from an EMBL/GenBank/DDBJ whole genome shotgun (WGS) entry which is preliminary data.</text>
</comment>